<evidence type="ECO:0000256" key="6">
    <source>
        <dbReference type="ARBA" id="ARBA00022692"/>
    </source>
</evidence>
<dbReference type="PIRSF" id="PIRSF005419">
    <property type="entry name" value="FlhA"/>
    <property type="match status" value="1"/>
</dbReference>
<protein>
    <submittedName>
        <fullName evidence="10">EscV/YscV/HrcV family type III secretion system export apparatus protein</fullName>
    </submittedName>
</protein>
<dbReference type="InterPro" id="IPR042196">
    <property type="entry name" value="FHIPEP_4"/>
</dbReference>
<dbReference type="InterPro" id="IPR025505">
    <property type="entry name" value="FHIPEP_CS"/>
</dbReference>
<accession>A0A2L0ICG6</accession>
<dbReference type="InterPro" id="IPR042193">
    <property type="entry name" value="FHIPEP_3"/>
</dbReference>
<dbReference type="Pfam" id="PF00771">
    <property type="entry name" value="FHIPEP"/>
    <property type="match status" value="1"/>
</dbReference>
<evidence type="ECO:0000313" key="11">
    <source>
        <dbReference type="Proteomes" id="UP000238365"/>
    </source>
</evidence>
<keyword evidence="7 9" id="KW-1133">Transmembrane helix</keyword>
<dbReference type="PANTHER" id="PTHR30161:SF2">
    <property type="entry name" value="INVASION PROTEIN INVA"/>
    <property type="match status" value="1"/>
</dbReference>
<dbReference type="GO" id="GO:0005886">
    <property type="term" value="C:plasma membrane"/>
    <property type="evidence" value="ECO:0007669"/>
    <property type="project" value="UniProtKB-SubCell"/>
</dbReference>
<dbReference type="KEGG" id="pgz:C2E15_03180"/>
<dbReference type="Proteomes" id="UP000238365">
    <property type="component" value="Chromosome"/>
</dbReference>
<feature type="transmembrane region" description="Helical" evidence="9">
    <location>
        <begin position="204"/>
        <end position="226"/>
    </location>
</feature>
<evidence type="ECO:0000256" key="5">
    <source>
        <dbReference type="ARBA" id="ARBA00022519"/>
    </source>
</evidence>
<evidence type="ECO:0000313" key="10">
    <source>
        <dbReference type="EMBL" id="AUX92197.1"/>
    </source>
</evidence>
<feature type="transmembrane region" description="Helical" evidence="9">
    <location>
        <begin position="311"/>
        <end position="329"/>
    </location>
</feature>
<evidence type="ECO:0000256" key="9">
    <source>
        <dbReference type="SAM" id="Phobius"/>
    </source>
</evidence>
<evidence type="ECO:0000256" key="3">
    <source>
        <dbReference type="ARBA" id="ARBA00022448"/>
    </source>
</evidence>
<dbReference type="PRINTS" id="PR00949">
    <property type="entry name" value="TYPE3IMAPROT"/>
</dbReference>
<feature type="transmembrane region" description="Helical" evidence="9">
    <location>
        <begin position="21"/>
        <end position="40"/>
    </location>
</feature>
<keyword evidence="3" id="KW-0813">Transport</keyword>
<evidence type="ECO:0000256" key="4">
    <source>
        <dbReference type="ARBA" id="ARBA00022475"/>
    </source>
</evidence>
<dbReference type="Gene3D" id="3.40.30.60">
    <property type="entry name" value="FHIPEP family, domain 1"/>
    <property type="match status" value="1"/>
</dbReference>
<evidence type="ECO:0000256" key="7">
    <source>
        <dbReference type="ARBA" id="ARBA00022989"/>
    </source>
</evidence>
<feature type="transmembrane region" description="Helical" evidence="9">
    <location>
        <begin position="108"/>
        <end position="134"/>
    </location>
</feature>
<evidence type="ECO:0000256" key="8">
    <source>
        <dbReference type="ARBA" id="ARBA00023136"/>
    </source>
</evidence>
<dbReference type="RefSeq" id="WP_104956097.1">
    <property type="nucleotide sequence ID" value="NZ_CP026377.1"/>
</dbReference>
<comment type="subcellular location">
    <subcellularLocation>
        <location evidence="1">Cell inner membrane</location>
        <topology evidence="1">Multi-pass membrane protein</topology>
    </subcellularLocation>
</comment>
<gene>
    <name evidence="10" type="ORF">C2E15_03180</name>
</gene>
<proteinExistence type="inferred from homology"/>
<keyword evidence="11" id="KW-1185">Reference proteome</keyword>
<comment type="similarity">
    <text evidence="2">Belongs to the FHIPEP (flagella/HR/invasion proteins export pore) family.</text>
</comment>
<keyword evidence="5" id="KW-0997">Cell inner membrane</keyword>
<dbReference type="AlphaFoldDB" id="A0A2L0ICG6"/>
<keyword evidence="4" id="KW-1003">Cell membrane</keyword>
<dbReference type="InterPro" id="IPR001712">
    <property type="entry name" value="T3SS_FHIPEP"/>
</dbReference>
<dbReference type="Gene3D" id="3.40.50.12790">
    <property type="entry name" value="FHIPEP family, domain 4"/>
    <property type="match status" value="1"/>
</dbReference>
<keyword evidence="6 9" id="KW-0812">Transmembrane</keyword>
<feature type="transmembrane region" description="Helical" evidence="9">
    <location>
        <begin position="46"/>
        <end position="64"/>
    </location>
</feature>
<organism evidence="10 11">
    <name type="scientific">Mixta gaviniae</name>
    <dbReference type="NCBI Taxonomy" id="665914"/>
    <lineage>
        <taxon>Bacteria</taxon>
        <taxon>Pseudomonadati</taxon>
        <taxon>Pseudomonadota</taxon>
        <taxon>Gammaproteobacteria</taxon>
        <taxon>Enterobacterales</taxon>
        <taxon>Erwiniaceae</taxon>
        <taxon>Mixta</taxon>
    </lineage>
</organism>
<dbReference type="GO" id="GO:0009306">
    <property type="term" value="P:protein secretion"/>
    <property type="evidence" value="ECO:0007669"/>
    <property type="project" value="InterPro"/>
</dbReference>
<evidence type="ECO:0000256" key="1">
    <source>
        <dbReference type="ARBA" id="ARBA00004429"/>
    </source>
</evidence>
<sequence length="737" mass="80990">MNSLFLILNKIAISAMQRSEIVGAAFALALVFMLIIPLPLPLIDTLIALNICLSSLLIVLAMYLPKPLAFSTFPAVLLLTTMFRLALSISVTRQILIQQDAGHIVEAFGSFVVGGNLAVGMVMFLILTVVNFLVITKGSERVAEVAARFTLDAMPGKQMSIDSDLRAGLIDVHQAKSRRSDLAKESQLFGAMDGAMKFVKGDAIAALVILFINLIGGISIGVLQVGMSAGEAMHVFSILTIGDGLIAQIPALLISLTAGMIITRVSSDTDTVDAPNIGREIAEQLTSQPKAWILASMGMLGFALVPGMPGMVFTLLALITLSSGGFQVWRARHTLRLAQPQMENEVIPPELNGREDLRQFNPTRPYLIQFPTACRGKAETLDLVQEIRRLRNRIVYHFGFTLPAFDIEFSDRLEADEFRFSVYEIPKVMGTFSTACVAVETRWLESLSPEEQQALTAPAAATDIAAPAENEDATAPTEAAPLTPALGQAVRQEADYLWLPADHPLLENDEVARWTAAGLLLKRMENAIHASSPHFIGLQETRALMGWLESEQPELAQELQRVMPLARFSSVLQKLVAERIPLRSVRAIAEALIEHGQHERDVFLLTEQVRITLKTHLCHQYSQTDGIHAWLLAPELEEALRDSLRQTQNDIFFALSPEQIQSVHQQMRRAFTTGNEQQSVLLAAQDLRGPLRALIAESFHQVPVLSFAELEPALAVHVLGRLEADPAFYSLTNWEGE</sequence>
<dbReference type="Gene3D" id="1.10.8.540">
    <property type="entry name" value="FHIPEP family, domain 3"/>
    <property type="match status" value="1"/>
</dbReference>
<feature type="transmembrane region" description="Helical" evidence="9">
    <location>
        <begin position="232"/>
        <end position="254"/>
    </location>
</feature>
<dbReference type="PROSITE" id="PS00994">
    <property type="entry name" value="FHIPEP"/>
    <property type="match status" value="1"/>
</dbReference>
<dbReference type="PANTHER" id="PTHR30161">
    <property type="entry name" value="FLAGELLAR EXPORT PROTEIN, MEMBRANE FLHA SUBUNIT-RELATED"/>
    <property type="match status" value="1"/>
</dbReference>
<dbReference type="EMBL" id="CP026377">
    <property type="protein sequence ID" value="AUX92197.1"/>
    <property type="molecule type" value="Genomic_DNA"/>
</dbReference>
<keyword evidence="8 9" id="KW-0472">Membrane</keyword>
<name>A0A2L0ICG6_9GAMM</name>
<reference evidence="10 11" key="1">
    <citation type="submission" date="2018-01" db="EMBL/GenBank/DDBJ databases">
        <title>Complete and assembled Genome of Pantoea gaviniae DSM22758T.</title>
        <authorList>
            <person name="Stevens M.J.A."/>
            <person name="Zurfluh K."/>
            <person name="Stephan R."/>
        </authorList>
    </citation>
    <scope>NUCLEOTIDE SEQUENCE [LARGE SCALE GENOMIC DNA]</scope>
    <source>
        <strain evidence="10 11">DSM 22758</strain>
    </source>
</reference>
<feature type="transmembrane region" description="Helical" evidence="9">
    <location>
        <begin position="76"/>
        <end position="96"/>
    </location>
</feature>
<evidence type="ECO:0000256" key="2">
    <source>
        <dbReference type="ARBA" id="ARBA00008835"/>
    </source>
</evidence>
<dbReference type="InterPro" id="IPR042194">
    <property type="entry name" value="FHIPEP_1"/>
</dbReference>